<dbReference type="AlphaFoldDB" id="A0A6A5RA02"/>
<feature type="region of interest" description="Disordered" evidence="1">
    <location>
        <begin position="1"/>
        <end position="21"/>
    </location>
</feature>
<feature type="region of interest" description="Disordered" evidence="1">
    <location>
        <begin position="105"/>
        <end position="184"/>
    </location>
</feature>
<protein>
    <submittedName>
        <fullName evidence="2">Uncharacterized protein</fullName>
    </submittedName>
</protein>
<evidence type="ECO:0000256" key="1">
    <source>
        <dbReference type="SAM" id="MobiDB-lite"/>
    </source>
</evidence>
<feature type="compositionally biased region" description="Basic and acidic residues" evidence="1">
    <location>
        <begin position="154"/>
        <end position="170"/>
    </location>
</feature>
<keyword evidence="3" id="KW-1185">Reference proteome</keyword>
<accession>A0A6A5RA02</accession>
<evidence type="ECO:0000313" key="3">
    <source>
        <dbReference type="Proteomes" id="UP000800082"/>
    </source>
</evidence>
<dbReference type="RefSeq" id="XP_033444353.1">
    <property type="nucleotide sequence ID" value="XM_033597899.1"/>
</dbReference>
<dbReference type="GeneID" id="54355566"/>
<feature type="region of interest" description="Disordered" evidence="1">
    <location>
        <begin position="40"/>
        <end position="70"/>
    </location>
</feature>
<dbReference type="Proteomes" id="UP000800082">
    <property type="component" value="Unassembled WGS sequence"/>
</dbReference>
<proteinExistence type="predicted"/>
<evidence type="ECO:0000313" key="2">
    <source>
        <dbReference type="EMBL" id="KAF1924100.1"/>
    </source>
</evidence>
<organism evidence="2 3">
    <name type="scientific">Didymella exigua CBS 183.55</name>
    <dbReference type="NCBI Taxonomy" id="1150837"/>
    <lineage>
        <taxon>Eukaryota</taxon>
        <taxon>Fungi</taxon>
        <taxon>Dikarya</taxon>
        <taxon>Ascomycota</taxon>
        <taxon>Pezizomycotina</taxon>
        <taxon>Dothideomycetes</taxon>
        <taxon>Pleosporomycetidae</taxon>
        <taxon>Pleosporales</taxon>
        <taxon>Pleosporineae</taxon>
        <taxon>Didymellaceae</taxon>
        <taxon>Didymella</taxon>
    </lineage>
</organism>
<gene>
    <name evidence="2" type="ORF">M421DRAFT_9094</name>
</gene>
<name>A0A6A5RA02_9PLEO</name>
<dbReference type="EMBL" id="ML978997">
    <property type="protein sequence ID" value="KAF1924100.1"/>
    <property type="molecule type" value="Genomic_DNA"/>
</dbReference>
<feature type="compositionally biased region" description="Basic and acidic residues" evidence="1">
    <location>
        <begin position="1"/>
        <end position="11"/>
    </location>
</feature>
<sequence>MRRPEFERRFGQEANSANKRKLKAERVAELGKERAAKKARIEAEAKAKQASSAIAQTGRPRAPKSKSLPLPSAVLEAVRAPAEDASTAHIDEDWASLKEDILTGFEEEWDAAPPPPTAEPREENTVVPQGQAPPPPPPARKNPMGTWNVAGRFLSHEEPAKDSLTVHEDEGYGSVFEDDGDADA</sequence>
<feature type="compositionally biased region" description="Pro residues" evidence="1">
    <location>
        <begin position="131"/>
        <end position="140"/>
    </location>
</feature>
<reference evidence="2" key="1">
    <citation type="journal article" date="2020" name="Stud. Mycol.">
        <title>101 Dothideomycetes genomes: a test case for predicting lifestyles and emergence of pathogens.</title>
        <authorList>
            <person name="Haridas S."/>
            <person name="Albert R."/>
            <person name="Binder M."/>
            <person name="Bloem J."/>
            <person name="Labutti K."/>
            <person name="Salamov A."/>
            <person name="Andreopoulos B."/>
            <person name="Baker S."/>
            <person name="Barry K."/>
            <person name="Bills G."/>
            <person name="Bluhm B."/>
            <person name="Cannon C."/>
            <person name="Castanera R."/>
            <person name="Culley D."/>
            <person name="Daum C."/>
            <person name="Ezra D."/>
            <person name="Gonzalez J."/>
            <person name="Henrissat B."/>
            <person name="Kuo A."/>
            <person name="Liang C."/>
            <person name="Lipzen A."/>
            <person name="Lutzoni F."/>
            <person name="Magnuson J."/>
            <person name="Mondo S."/>
            <person name="Nolan M."/>
            <person name="Ohm R."/>
            <person name="Pangilinan J."/>
            <person name="Park H.-J."/>
            <person name="Ramirez L."/>
            <person name="Alfaro M."/>
            <person name="Sun H."/>
            <person name="Tritt A."/>
            <person name="Yoshinaga Y."/>
            <person name="Zwiers L.-H."/>
            <person name="Turgeon B."/>
            <person name="Goodwin S."/>
            <person name="Spatafora J."/>
            <person name="Crous P."/>
            <person name="Grigoriev I."/>
        </authorList>
    </citation>
    <scope>NUCLEOTIDE SEQUENCE</scope>
    <source>
        <strain evidence="2">CBS 183.55</strain>
    </source>
</reference>